<comment type="pathway">
    <text evidence="16">Cell wall biogenesis; peptidoglycan biosynthesis.</text>
</comment>
<dbReference type="SUPFAM" id="SSF56601">
    <property type="entry name" value="beta-lactamase/transpeptidase-like"/>
    <property type="match status" value="1"/>
</dbReference>
<evidence type="ECO:0000256" key="6">
    <source>
        <dbReference type="ARBA" id="ARBA00022670"/>
    </source>
</evidence>
<dbReference type="PANTHER" id="PTHR30627">
    <property type="entry name" value="PEPTIDOGLYCAN D,D-TRANSPEPTIDASE"/>
    <property type="match status" value="1"/>
</dbReference>
<sequence length="569" mass="61864">MSSASRGARHPYRARTVVVVLMSALVLLAGRAVYLQVVQGDYLQVQGNQRHSRVVKDNSHRGMILDRYGAPLAVSTPVESVWAHPATLADARASWAALARLLEITPRELAQLLDRHRDREFMYLKRHVSPTLAEQVTALNVPGVSLLREYRRYYPAGASAGHALGFTNIDDTGQEGIELAYNPWLSAVPGRKRLLRDLHGNAVEQVESLALAKSGRDLVLSIDRRIQYLAYRELKAAIERHQARAGAVVVLDVHTGEVLALVNEPDFNPNNRTSLKSPVYRNRAITDLYEPGSTMKPFTIAAAIESGRFNPRSFVDTAPGAVLVGHKTIRDTQNHGRLTLAGVLEKSSNVGATRIALSLNKQTYWETLRRFGFGDTSHSNLPGEAEGRLHPPSRWVPIDQASLSFGYGISVTPLQLARAYAAIANGGELKPVSMLRLETAPAGSSALSAASARALQRMLEQAVMSDEGTGRLAQVPDYRVAGKTGTVRKLTARGYADDRFVAWFAGFAPATNPRLVMVVMIDEPARGGYFGGQVAAPVFSRVMGGALRLLDIPADAIRPAARPAVRGTI</sequence>
<gene>
    <name evidence="16" type="primary">ftsI</name>
    <name evidence="19" type="ORF">A2140_04550</name>
</gene>
<evidence type="ECO:0000256" key="10">
    <source>
        <dbReference type="ARBA" id="ARBA00022984"/>
    </source>
</evidence>
<evidence type="ECO:0000256" key="1">
    <source>
        <dbReference type="ARBA" id="ARBA00004370"/>
    </source>
</evidence>
<evidence type="ECO:0000313" key="19">
    <source>
        <dbReference type="EMBL" id="OGI38244.1"/>
    </source>
</evidence>
<protein>
    <recommendedName>
        <fullName evidence="16">Peptidoglycan D,D-transpeptidase FtsI</fullName>
        <ecNumber evidence="16">3.4.16.4</ecNumber>
    </recommendedName>
    <alternativeName>
        <fullName evidence="16">Penicillin-binding protein 3</fullName>
        <shortName evidence="16">PBP-3</shortName>
    </alternativeName>
</protein>
<dbReference type="EC" id="3.4.16.4" evidence="16"/>
<name>A0A1F6SZG0_9PROT</name>
<dbReference type="UniPathway" id="UPA00219"/>
<comment type="catalytic activity">
    <reaction evidence="16">
        <text>Preferential cleavage: (Ac)2-L-Lys-D-Ala-|-D-Ala. Also transpeptidation of peptidyl-alanyl moieties that are N-acyl substituents of D-alanine.</text>
        <dbReference type="EC" id="3.4.16.4"/>
    </reaction>
</comment>
<dbReference type="Pfam" id="PF03717">
    <property type="entry name" value="PBP_dimer"/>
    <property type="match status" value="1"/>
</dbReference>
<evidence type="ECO:0000256" key="11">
    <source>
        <dbReference type="ARBA" id="ARBA00022989"/>
    </source>
</evidence>
<comment type="function">
    <text evidence="16">Catalyzes cross-linking of the peptidoglycan cell wall at the division septum.</text>
</comment>
<dbReference type="Pfam" id="PF00905">
    <property type="entry name" value="Transpeptidase"/>
    <property type="match status" value="1"/>
</dbReference>
<feature type="domain" description="Penicillin-binding protein transpeptidase" evidence="17">
    <location>
        <begin position="246"/>
        <end position="543"/>
    </location>
</feature>
<comment type="similarity">
    <text evidence="16">Belongs to the transpeptidase family. FtsI subfamily.</text>
</comment>
<dbReference type="GO" id="GO:0008955">
    <property type="term" value="F:peptidoglycan glycosyltransferase activity"/>
    <property type="evidence" value="ECO:0007669"/>
    <property type="project" value="InterPro"/>
</dbReference>
<dbReference type="GO" id="GO:0009002">
    <property type="term" value="F:serine-type D-Ala-D-Ala carboxypeptidase activity"/>
    <property type="evidence" value="ECO:0007669"/>
    <property type="project" value="UniProtKB-UniRule"/>
</dbReference>
<evidence type="ECO:0000256" key="8">
    <source>
        <dbReference type="ARBA" id="ARBA00022801"/>
    </source>
</evidence>
<dbReference type="GO" id="GO:0008360">
    <property type="term" value="P:regulation of cell shape"/>
    <property type="evidence" value="ECO:0007669"/>
    <property type="project" value="UniProtKB-KW"/>
</dbReference>
<dbReference type="AlphaFoldDB" id="A0A1F6SZG0"/>
<dbReference type="Gene3D" id="3.30.450.330">
    <property type="match status" value="1"/>
</dbReference>
<dbReference type="InterPro" id="IPR036138">
    <property type="entry name" value="PBP_dimer_sf"/>
</dbReference>
<comment type="subcellular location">
    <subcellularLocation>
        <location evidence="1">Membrane</location>
    </subcellularLocation>
</comment>
<keyword evidence="9 16" id="KW-0133">Cell shape</keyword>
<dbReference type="HAMAP" id="MF_02080">
    <property type="entry name" value="FtsI_transpept"/>
    <property type="match status" value="1"/>
</dbReference>
<keyword evidence="4 16" id="KW-0132">Cell division</keyword>
<keyword evidence="12 16" id="KW-0472">Membrane</keyword>
<dbReference type="GO" id="GO:0009252">
    <property type="term" value="P:peptidoglycan biosynthetic process"/>
    <property type="evidence" value="ECO:0007669"/>
    <property type="project" value="UniProtKB-UniRule"/>
</dbReference>
<evidence type="ECO:0000313" key="20">
    <source>
        <dbReference type="Proteomes" id="UP000178379"/>
    </source>
</evidence>
<keyword evidence="14 16" id="KW-0131">Cell cycle</keyword>
<dbReference type="GO" id="GO:0005886">
    <property type="term" value="C:plasma membrane"/>
    <property type="evidence" value="ECO:0007669"/>
    <property type="project" value="UniProtKB-UniRule"/>
</dbReference>
<evidence type="ECO:0000256" key="9">
    <source>
        <dbReference type="ARBA" id="ARBA00022960"/>
    </source>
</evidence>
<evidence type="ECO:0000256" key="2">
    <source>
        <dbReference type="ARBA" id="ARBA00022475"/>
    </source>
</evidence>
<evidence type="ECO:0000256" key="4">
    <source>
        <dbReference type="ARBA" id="ARBA00022618"/>
    </source>
</evidence>
<dbReference type="GO" id="GO:0043093">
    <property type="term" value="P:FtsZ-dependent cytokinesis"/>
    <property type="evidence" value="ECO:0007669"/>
    <property type="project" value="UniProtKB-UniRule"/>
</dbReference>
<dbReference type="EMBL" id="MFSQ01000127">
    <property type="protein sequence ID" value="OGI38244.1"/>
    <property type="molecule type" value="Genomic_DNA"/>
</dbReference>
<accession>A0A1F6SZG0</accession>
<feature type="domain" description="Penicillin-binding protein dimerisation" evidence="18">
    <location>
        <begin position="58"/>
        <end position="206"/>
    </location>
</feature>
<dbReference type="STRING" id="1817756.A2140_04550"/>
<dbReference type="GO" id="GO:0071555">
    <property type="term" value="P:cell wall organization"/>
    <property type="evidence" value="ECO:0007669"/>
    <property type="project" value="UniProtKB-KW"/>
</dbReference>
<keyword evidence="8 16" id="KW-0378">Hydrolase</keyword>
<evidence type="ECO:0000259" key="17">
    <source>
        <dbReference type="Pfam" id="PF00905"/>
    </source>
</evidence>
<keyword evidence="6 16" id="KW-0645">Protease</keyword>
<organism evidence="19 20">
    <name type="scientific">Candidatus Muproteobacteria bacterium RBG_16_62_13</name>
    <dbReference type="NCBI Taxonomy" id="1817756"/>
    <lineage>
        <taxon>Bacteria</taxon>
        <taxon>Pseudomonadati</taxon>
        <taxon>Pseudomonadota</taxon>
        <taxon>Candidatus Muproteobacteria</taxon>
    </lineage>
</organism>
<evidence type="ECO:0000256" key="13">
    <source>
        <dbReference type="ARBA" id="ARBA00023210"/>
    </source>
</evidence>
<dbReference type="Proteomes" id="UP000178379">
    <property type="component" value="Unassembled WGS sequence"/>
</dbReference>
<keyword evidence="3 16" id="KW-0997">Cell inner membrane</keyword>
<proteinExistence type="inferred from homology"/>
<keyword evidence="2 16" id="KW-1003">Cell membrane</keyword>
<evidence type="ECO:0000256" key="3">
    <source>
        <dbReference type="ARBA" id="ARBA00022519"/>
    </source>
</evidence>
<keyword evidence="15 16" id="KW-0961">Cell wall biogenesis/degradation</keyword>
<evidence type="ECO:0000256" key="7">
    <source>
        <dbReference type="ARBA" id="ARBA00022692"/>
    </source>
</evidence>
<dbReference type="GO" id="GO:0000917">
    <property type="term" value="P:division septum assembly"/>
    <property type="evidence" value="ECO:0007669"/>
    <property type="project" value="UniProtKB-KW"/>
</dbReference>
<dbReference type="PANTHER" id="PTHR30627:SF1">
    <property type="entry name" value="PEPTIDOGLYCAN D,D-TRANSPEPTIDASE FTSI"/>
    <property type="match status" value="1"/>
</dbReference>
<dbReference type="InterPro" id="IPR050515">
    <property type="entry name" value="Beta-lactam/transpept"/>
</dbReference>
<dbReference type="GO" id="GO:0008658">
    <property type="term" value="F:penicillin binding"/>
    <property type="evidence" value="ECO:0007669"/>
    <property type="project" value="InterPro"/>
</dbReference>
<evidence type="ECO:0000256" key="15">
    <source>
        <dbReference type="ARBA" id="ARBA00023316"/>
    </source>
</evidence>
<keyword evidence="13 16" id="KW-0717">Septation</keyword>
<dbReference type="InterPro" id="IPR037532">
    <property type="entry name" value="FtsI_transpept"/>
</dbReference>
<keyword evidence="10 16" id="KW-0573">Peptidoglycan synthesis</keyword>
<evidence type="ECO:0000256" key="16">
    <source>
        <dbReference type="HAMAP-Rule" id="MF_02080"/>
    </source>
</evidence>
<keyword evidence="5 16" id="KW-0121">Carboxypeptidase</keyword>
<feature type="active site" description="Acyl-ester intermediate" evidence="16">
    <location>
        <position position="293"/>
    </location>
</feature>
<reference evidence="19 20" key="1">
    <citation type="journal article" date="2016" name="Nat. Commun.">
        <title>Thousands of microbial genomes shed light on interconnected biogeochemical processes in an aquifer system.</title>
        <authorList>
            <person name="Anantharaman K."/>
            <person name="Brown C.T."/>
            <person name="Hug L.A."/>
            <person name="Sharon I."/>
            <person name="Castelle C.J."/>
            <person name="Probst A.J."/>
            <person name="Thomas B.C."/>
            <person name="Singh A."/>
            <person name="Wilkins M.J."/>
            <person name="Karaoz U."/>
            <person name="Brodie E.L."/>
            <person name="Williams K.H."/>
            <person name="Hubbard S.S."/>
            <person name="Banfield J.F."/>
        </authorList>
    </citation>
    <scope>NUCLEOTIDE SEQUENCE [LARGE SCALE GENOMIC DNA]</scope>
</reference>
<dbReference type="Gene3D" id="3.40.710.10">
    <property type="entry name" value="DD-peptidase/beta-lactamase superfamily"/>
    <property type="match status" value="1"/>
</dbReference>
<dbReference type="SUPFAM" id="SSF56519">
    <property type="entry name" value="Penicillin binding protein dimerisation domain"/>
    <property type="match status" value="1"/>
</dbReference>
<keyword evidence="7 16" id="KW-0812">Transmembrane</keyword>
<dbReference type="InterPro" id="IPR005311">
    <property type="entry name" value="PBP_dimer"/>
</dbReference>
<dbReference type="GO" id="GO:0006508">
    <property type="term" value="P:proteolysis"/>
    <property type="evidence" value="ECO:0007669"/>
    <property type="project" value="UniProtKB-KW"/>
</dbReference>
<evidence type="ECO:0000256" key="14">
    <source>
        <dbReference type="ARBA" id="ARBA00023306"/>
    </source>
</evidence>
<keyword evidence="11 16" id="KW-1133">Transmembrane helix</keyword>
<evidence type="ECO:0000256" key="5">
    <source>
        <dbReference type="ARBA" id="ARBA00022645"/>
    </source>
</evidence>
<dbReference type="InterPro" id="IPR012338">
    <property type="entry name" value="Beta-lactam/transpept-like"/>
</dbReference>
<evidence type="ECO:0000256" key="12">
    <source>
        <dbReference type="ARBA" id="ARBA00023136"/>
    </source>
</evidence>
<evidence type="ECO:0000259" key="18">
    <source>
        <dbReference type="Pfam" id="PF03717"/>
    </source>
</evidence>
<dbReference type="InterPro" id="IPR001460">
    <property type="entry name" value="PCN-bd_Tpept"/>
</dbReference>
<comment type="caution">
    <text evidence="19">The sequence shown here is derived from an EMBL/GenBank/DDBJ whole genome shotgun (WGS) entry which is preliminary data.</text>
</comment>
<dbReference type="Gene3D" id="3.90.1310.10">
    <property type="entry name" value="Penicillin-binding protein 2a (Domain 2)"/>
    <property type="match status" value="1"/>
</dbReference>